<proteinExistence type="predicted"/>
<reference evidence="2 3" key="1">
    <citation type="submission" date="2010-04" db="EMBL/GenBank/DDBJ databases">
        <title>The genome of Herbaspirillum seropedicae SmR1, an endophytic, nitrogen-fixing, plant-growth promoting beta-Proteobacteria.</title>
        <authorList>
            <person name="Pedrosa F.O."/>
            <person name="Monteiro R.A."/>
            <person name="Wassem R."/>
            <person name="Cruz L.M."/>
            <person name="Ayub R.A."/>
            <person name="Colauto N.B."/>
            <person name="Fernandez M.A."/>
            <person name="Fungaro M.H.P."/>
            <person name="Grisard E.C."/>
            <person name="Hungria M."/>
            <person name="Madeira H.M.F."/>
            <person name="Nodari R.O."/>
            <person name="Osaku C.A."/>
            <person name="Petzl-Erler M.L."/>
            <person name="Terenzi H."/>
            <person name="Vieira L.G.E."/>
            <person name="Almeida M.I.M."/>
            <person name="Alves L.R."/>
            <person name="Arantes O.M.N."/>
            <person name="Balsanelli E."/>
            <person name="Barcellos F.G."/>
            <person name="Baura V.A."/>
            <person name="Binde D.R."/>
            <person name="Campo R.J."/>
            <person name="Chubatsu L.S."/>
            <person name="Chueire L.M.O."/>
            <person name="Ciferri R.R."/>
            <person name="Correa L.C."/>
            <person name="da Conceicao Silva J.L."/>
            <person name="Dabul A.N.G."/>
            <person name="Dambros B.P."/>
            <person name="Faoro H."/>
            <person name="Favetti A."/>
            <person name="Friedermann G."/>
            <person name="Furlaneto M.C."/>
            <person name="Gasques L.S."/>
            <person name="Gimenes C.C.T."/>
            <person name="Gioppo N.M.R."/>
            <person name="Glienke-Blanco C."/>
            <person name="Godoy L.P."/>
            <person name="Guerra M.P."/>
            <person name="Karp S."/>
            <person name="Kava-Cordeiro V."/>
            <person name="Margarido V.P."/>
            <person name="Mathioni S.M."/>
            <person name="Menck-Soares M.A."/>
            <person name="Murace N.K."/>
            <person name="Nicolas M.F."/>
            <person name="Oliveira C.E.C."/>
            <person name="Pagnan N.A.B."/>
            <person name="Pamphile J.A."/>
            <person name="Patussi E.V."/>
            <person name="Pereira L.F.P."/>
            <person name="Pereira-Ferrari L."/>
            <person name="Pinto F.G.S."/>
            <person name="Precoma C."/>
            <person name="Prioli A.J."/>
            <person name="Prioli S.M.A.P."/>
            <person name="Raittz R.T."/>
            <person name="Ramos H.J.O."/>
            <person name="Ribeiro E.M.S.F."/>
            <person name="Rigo L.U."/>
            <person name="Rocha C.L.M.S.C."/>
            <person name="Rocha S.N."/>
            <person name="Santos K."/>
            <person name="Satori D."/>
            <person name="Silva A.G."/>
            <person name="Simao R.C.G."/>
            <person name="Soares M.A.M."/>
            <person name="Souza E.M."/>
            <person name="Steffens M.B.R."/>
            <person name="Steindel M."/>
            <person name="Tadra-Sfeir M.Z."/>
            <person name="Takahashi E.K."/>
            <person name="Torres R.A."/>
            <person name="Valle J.S."/>
            <person name="Vernal J.I."/>
            <person name="Vilas-Boas L.A."/>
            <person name="Watanabe M.A.E."/>
            <person name="Weiss V.A."/>
            <person name="Yates M.A."/>
            <person name="Souza E.M."/>
        </authorList>
    </citation>
    <scope>NUCLEOTIDE SEQUENCE [LARGE SCALE GENOMIC DNA]</scope>
    <source>
        <strain evidence="2 3">SmR1</strain>
    </source>
</reference>
<dbReference type="AlphaFoldDB" id="D8IQU7"/>
<keyword evidence="1" id="KW-0812">Transmembrane</keyword>
<sequence length="72" mass="7942">MGATAARAQGLVARLIAASAMVWSECACWPSLFFLSGHRRIFPLIRQEGVDVIDIGLDEFVIDIRMDVHVQA</sequence>
<dbReference type="HOGENOM" id="CLU_2716899_0_0_4"/>
<keyword evidence="3" id="KW-1185">Reference proteome</keyword>
<keyword evidence="1" id="KW-0472">Membrane</keyword>
<feature type="transmembrane region" description="Helical" evidence="1">
    <location>
        <begin position="12"/>
        <end position="35"/>
    </location>
</feature>
<dbReference type="EMBL" id="CP002039">
    <property type="protein sequence ID" value="ADJ63208.1"/>
    <property type="molecule type" value="Genomic_DNA"/>
</dbReference>
<name>D8IQU7_HERSS</name>
<protein>
    <submittedName>
        <fullName evidence="2">Uncharacterized protein</fullName>
    </submittedName>
</protein>
<organism evidence="2 3">
    <name type="scientific">Herbaspirillum seropedicae (strain SmR1)</name>
    <dbReference type="NCBI Taxonomy" id="757424"/>
    <lineage>
        <taxon>Bacteria</taxon>
        <taxon>Pseudomonadati</taxon>
        <taxon>Pseudomonadota</taxon>
        <taxon>Betaproteobacteria</taxon>
        <taxon>Burkholderiales</taxon>
        <taxon>Oxalobacteraceae</taxon>
        <taxon>Herbaspirillum</taxon>
    </lineage>
</organism>
<evidence type="ECO:0000313" key="2">
    <source>
        <dbReference type="EMBL" id="ADJ63208.1"/>
    </source>
</evidence>
<gene>
    <name evidence="2" type="ordered locus">Hsero_1695</name>
</gene>
<keyword evidence="1" id="KW-1133">Transmembrane helix</keyword>
<accession>D8IQU7</accession>
<evidence type="ECO:0000313" key="3">
    <source>
        <dbReference type="Proteomes" id="UP000000329"/>
    </source>
</evidence>
<dbReference type="KEGG" id="hse:Hsero_1695"/>
<evidence type="ECO:0000256" key="1">
    <source>
        <dbReference type="SAM" id="Phobius"/>
    </source>
</evidence>
<dbReference type="Proteomes" id="UP000000329">
    <property type="component" value="Chromosome"/>
</dbReference>